<feature type="region of interest" description="Disordered" evidence="9">
    <location>
        <begin position="1"/>
        <end position="33"/>
    </location>
</feature>
<feature type="region of interest" description="Disordered" evidence="9">
    <location>
        <begin position="206"/>
        <end position="226"/>
    </location>
</feature>
<dbReference type="FunFam" id="2.60.200.10:FF:000007">
    <property type="entry name" value="Interferon regulatory factor 7"/>
    <property type="match status" value="1"/>
</dbReference>
<evidence type="ECO:0000256" key="6">
    <source>
        <dbReference type="ARBA" id="ARBA00023159"/>
    </source>
</evidence>
<dbReference type="InterPro" id="IPR001346">
    <property type="entry name" value="Interferon_reg_fact_DNA-bd_dom"/>
</dbReference>
<evidence type="ECO:0000313" key="11">
    <source>
        <dbReference type="Ensembl" id="ENSUMAP00000007334"/>
    </source>
</evidence>
<accession>A0A452TGY3</accession>
<evidence type="ECO:0000259" key="10">
    <source>
        <dbReference type="PROSITE" id="PS51507"/>
    </source>
</evidence>
<keyword evidence="6" id="KW-0010">Activator</keyword>
<evidence type="ECO:0000256" key="2">
    <source>
        <dbReference type="ARBA" id="ARBA00004496"/>
    </source>
</evidence>
<dbReference type="SUPFAM" id="SSF46785">
    <property type="entry name" value="Winged helix' DNA-binding domain"/>
    <property type="match status" value="1"/>
</dbReference>
<dbReference type="InterPro" id="IPR036388">
    <property type="entry name" value="WH-like_DNA-bd_sf"/>
</dbReference>
<comment type="subcellular location">
    <subcellularLocation>
        <location evidence="2">Cytoplasm</location>
    </subcellularLocation>
    <subcellularLocation>
        <location evidence="1">Nucleus</location>
    </subcellularLocation>
</comment>
<organism evidence="11">
    <name type="scientific">Ursus maritimus</name>
    <name type="common">Polar bear</name>
    <name type="synonym">Thalarctos maritimus</name>
    <dbReference type="NCBI Taxonomy" id="29073"/>
    <lineage>
        <taxon>Eukaryota</taxon>
        <taxon>Metazoa</taxon>
        <taxon>Chordata</taxon>
        <taxon>Craniata</taxon>
        <taxon>Vertebrata</taxon>
        <taxon>Euteleostomi</taxon>
        <taxon>Mammalia</taxon>
        <taxon>Eutheria</taxon>
        <taxon>Laurasiatheria</taxon>
        <taxon>Carnivora</taxon>
        <taxon>Caniformia</taxon>
        <taxon>Ursidae</taxon>
        <taxon>Ursus</taxon>
    </lineage>
</organism>
<dbReference type="GO" id="GO:0005737">
    <property type="term" value="C:cytoplasm"/>
    <property type="evidence" value="ECO:0007669"/>
    <property type="project" value="UniProtKB-SubCell"/>
</dbReference>
<evidence type="ECO:0000256" key="3">
    <source>
        <dbReference type="ARBA" id="ARBA00022490"/>
    </source>
</evidence>
<dbReference type="GO" id="GO:0000978">
    <property type="term" value="F:RNA polymerase II cis-regulatory region sequence-specific DNA binding"/>
    <property type="evidence" value="ECO:0007669"/>
    <property type="project" value="TreeGrafter"/>
</dbReference>
<dbReference type="Pfam" id="PF00605">
    <property type="entry name" value="IRF"/>
    <property type="match status" value="1"/>
</dbReference>
<name>A0A452TGY3_URSMA</name>
<proteinExistence type="predicted"/>
<keyword evidence="4" id="KW-0805">Transcription regulation</keyword>
<dbReference type="PANTHER" id="PTHR11949:SF2">
    <property type="entry name" value="INTERFERON REGULATORY FACTOR 7"/>
    <property type="match status" value="1"/>
</dbReference>
<dbReference type="GO" id="GO:0045893">
    <property type="term" value="P:positive regulation of DNA-templated transcription"/>
    <property type="evidence" value="ECO:0007669"/>
    <property type="project" value="UniProtKB-ARBA"/>
</dbReference>
<dbReference type="GO" id="GO:0005634">
    <property type="term" value="C:nucleus"/>
    <property type="evidence" value="ECO:0007669"/>
    <property type="project" value="UniProtKB-SubCell"/>
</dbReference>
<dbReference type="PROSITE" id="PS51507">
    <property type="entry name" value="IRF_2"/>
    <property type="match status" value="1"/>
</dbReference>
<dbReference type="InterPro" id="IPR008984">
    <property type="entry name" value="SMAD_FHA_dom_sf"/>
</dbReference>
<evidence type="ECO:0000256" key="7">
    <source>
        <dbReference type="ARBA" id="ARBA00023163"/>
    </source>
</evidence>
<keyword evidence="3" id="KW-0963">Cytoplasm</keyword>
<sequence>VPVPSPGAGQLGAGSPLLTRPHSGCGSGAPGAPGACAPRHFARKDLGEADSRIFKAWAVARGRWPPSSSSGGDQLTLERTLRASWKTNFRCALRSTQRFVMLQDSSGDPTDPHKVYGLSSKLGWRGEAPQGRAETRYAGESPGLGLRPEPCAPSPLFSPAGNAGDLLLQALQQSCLEDHLLEAAWGAEPAPPEAPGERLCRMGVLAGPHAPGPGDRPGRAPPAAQAEPSLRALDVTIMYKGRTVLQEVVWHPSFVLLYGPPSPATAATAPQHVAFPSPAELPDQKQLHYTEKLLQHVAPGLQLELRGHGLWARRLGKCKVYWEVGGPLGSASPSTPPRLLQRNQDTPIFDFGTFFREMMEFRARRRRGSPHYTIYLGFGQDLSAGRPKEKSLVLVKLEPRLCQAHLECVQREGVSSLDSSSLGLCLSSSNSLYEDLEHFLMEVGQPA</sequence>
<evidence type="ECO:0000256" key="5">
    <source>
        <dbReference type="ARBA" id="ARBA00023125"/>
    </source>
</evidence>
<gene>
    <name evidence="11" type="primary">CDHR5</name>
</gene>
<dbReference type="AlphaFoldDB" id="A0A452TGY3"/>
<dbReference type="Ensembl" id="ENSUMAT00000008797.1">
    <property type="protein sequence ID" value="ENSUMAP00000007334.1"/>
    <property type="gene ID" value="ENSUMAG00000005674.1"/>
</dbReference>
<dbReference type="GeneTree" id="ENSGT00940000162463"/>
<dbReference type="SUPFAM" id="SSF49879">
    <property type="entry name" value="SMAD/FHA domain"/>
    <property type="match status" value="1"/>
</dbReference>
<keyword evidence="8" id="KW-0539">Nucleus</keyword>
<evidence type="ECO:0000256" key="4">
    <source>
        <dbReference type="ARBA" id="ARBA00023015"/>
    </source>
</evidence>
<dbReference type="PRINTS" id="PR00267">
    <property type="entry name" value="INTFRNREGFCT"/>
</dbReference>
<dbReference type="InterPro" id="IPR017855">
    <property type="entry name" value="SMAD-like_dom_sf"/>
</dbReference>
<dbReference type="InterPro" id="IPR019471">
    <property type="entry name" value="Interferon_reg_factor-3"/>
</dbReference>
<dbReference type="Gene3D" id="2.60.200.10">
    <property type="match status" value="1"/>
</dbReference>
<dbReference type="GO" id="GO:0002376">
    <property type="term" value="P:immune system process"/>
    <property type="evidence" value="ECO:0007669"/>
    <property type="project" value="TreeGrafter"/>
</dbReference>
<evidence type="ECO:0000256" key="1">
    <source>
        <dbReference type="ARBA" id="ARBA00004123"/>
    </source>
</evidence>
<dbReference type="SMART" id="SM01243">
    <property type="entry name" value="IRF-3"/>
    <property type="match status" value="1"/>
</dbReference>
<dbReference type="Gene3D" id="1.10.10.10">
    <property type="entry name" value="Winged helix-like DNA-binding domain superfamily/Winged helix DNA-binding domain"/>
    <property type="match status" value="1"/>
</dbReference>
<protein>
    <submittedName>
        <fullName evidence="11">Interferon regulatory factor 7</fullName>
    </submittedName>
</protein>
<keyword evidence="5" id="KW-0238">DNA-binding</keyword>
<dbReference type="SMART" id="SM00348">
    <property type="entry name" value="IRF"/>
    <property type="match status" value="1"/>
</dbReference>
<reference evidence="11" key="1">
    <citation type="submission" date="2019-03" db="UniProtKB">
        <authorList>
            <consortium name="Ensembl"/>
        </authorList>
    </citation>
    <scope>IDENTIFICATION</scope>
</reference>
<dbReference type="Pfam" id="PF10401">
    <property type="entry name" value="IRF-3"/>
    <property type="match status" value="1"/>
</dbReference>
<keyword evidence="7" id="KW-0804">Transcription</keyword>
<dbReference type="GO" id="GO:0000981">
    <property type="term" value="F:DNA-binding transcription factor activity, RNA polymerase II-specific"/>
    <property type="evidence" value="ECO:0007669"/>
    <property type="project" value="TreeGrafter"/>
</dbReference>
<dbReference type="PANTHER" id="PTHR11949">
    <property type="entry name" value="INTERFERON REGULATORY FACTOR"/>
    <property type="match status" value="1"/>
</dbReference>
<feature type="domain" description="IRF tryptophan pentad repeat" evidence="10">
    <location>
        <begin position="1"/>
        <end position="120"/>
    </location>
</feature>
<evidence type="ECO:0000256" key="8">
    <source>
        <dbReference type="ARBA" id="ARBA00023242"/>
    </source>
</evidence>
<evidence type="ECO:0000256" key="9">
    <source>
        <dbReference type="SAM" id="MobiDB-lite"/>
    </source>
</evidence>
<dbReference type="InterPro" id="IPR036390">
    <property type="entry name" value="WH_DNA-bd_sf"/>
</dbReference>